<sequence>SGSKTTALSELVSPLDSGDVDDSLGLELTTESELDDDIGCGTSSDIPSLGRDHKAEGDDDGDDNGGNDYGETAKASLQMFNISALTLDRISPAERIRLVYHIITGPENERCAGINPDNEPWIHAILPLHDRRFNKQWIKRWSVKWLIDYTDLNSIRTHFGEEIAMYFAFLQNYFLWLIAPTVLGVLTYIRGVAFSWGFGVLIVAWSLFLTEVWERRQKDLASFWGTKGVSEAEEGWRPSFRPDRWVADPVTGRPTPYFSNSKRWARRLVGFPILLLAAAAMAALVSFMFALQTFFEEYYEGPFQAPLVYLPTIMYSACVPLFTAVCRK</sequence>
<evidence type="ECO:0000313" key="1">
    <source>
        <dbReference type="EMBL" id="KAJ1672751.1"/>
    </source>
</evidence>
<dbReference type="EMBL" id="JAMZIH010007897">
    <property type="protein sequence ID" value="KAJ1672751.1"/>
    <property type="molecule type" value="Genomic_DNA"/>
</dbReference>
<dbReference type="Proteomes" id="UP001145114">
    <property type="component" value="Unassembled WGS sequence"/>
</dbReference>
<feature type="non-terminal residue" evidence="1">
    <location>
        <position position="328"/>
    </location>
</feature>
<organism evidence="1 2">
    <name type="scientific">Spiromyces aspiralis</name>
    <dbReference type="NCBI Taxonomy" id="68401"/>
    <lineage>
        <taxon>Eukaryota</taxon>
        <taxon>Fungi</taxon>
        <taxon>Fungi incertae sedis</taxon>
        <taxon>Zoopagomycota</taxon>
        <taxon>Kickxellomycotina</taxon>
        <taxon>Kickxellomycetes</taxon>
        <taxon>Kickxellales</taxon>
        <taxon>Kickxellaceae</taxon>
        <taxon>Spiromyces</taxon>
    </lineage>
</organism>
<proteinExistence type="predicted"/>
<gene>
    <name evidence="1" type="ORF">EV182_006572</name>
</gene>
<feature type="non-terminal residue" evidence="1">
    <location>
        <position position="1"/>
    </location>
</feature>
<keyword evidence="2" id="KW-1185">Reference proteome</keyword>
<protein>
    <submittedName>
        <fullName evidence="1">Uncharacterized protein</fullName>
    </submittedName>
</protein>
<name>A0ACC1HAT1_9FUNG</name>
<accession>A0ACC1HAT1</accession>
<evidence type="ECO:0000313" key="2">
    <source>
        <dbReference type="Proteomes" id="UP001145114"/>
    </source>
</evidence>
<reference evidence="1" key="1">
    <citation type="submission" date="2022-06" db="EMBL/GenBank/DDBJ databases">
        <title>Phylogenomic reconstructions and comparative analyses of Kickxellomycotina fungi.</title>
        <authorList>
            <person name="Reynolds N.K."/>
            <person name="Stajich J.E."/>
            <person name="Barry K."/>
            <person name="Grigoriev I.V."/>
            <person name="Crous P."/>
            <person name="Smith M.E."/>
        </authorList>
    </citation>
    <scope>NUCLEOTIDE SEQUENCE</scope>
    <source>
        <strain evidence="1">RSA 2271</strain>
    </source>
</reference>
<comment type="caution">
    <text evidence="1">The sequence shown here is derived from an EMBL/GenBank/DDBJ whole genome shotgun (WGS) entry which is preliminary data.</text>
</comment>